<reference evidence="1" key="1">
    <citation type="journal article" date="2020" name="Stud. Mycol.">
        <title>101 Dothideomycetes genomes: a test case for predicting lifestyles and emergence of pathogens.</title>
        <authorList>
            <person name="Haridas S."/>
            <person name="Albert R."/>
            <person name="Binder M."/>
            <person name="Bloem J."/>
            <person name="Labutti K."/>
            <person name="Salamov A."/>
            <person name="Andreopoulos B."/>
            <person name="Baker S."/>
            <person name="Barry K."/>
            <person name="Bills G."/>
            <person name="Bluhm B."/>
            <person name="Cannon C."/>
            <person name="Castanera R."/>
            <person name="Culley D."/>
            <person name="Daum C."/>
            <person name="Ezra D."/>
            <person name="Gonzalez J."/>
            <person name="Henrissat B."/>
            <person name="Kuo A."/>
            <person name="Liang C."/>
            <person name="Lipzen A."/>
            <person name="Lutzoni F."/>
            <person name="Magnuson J."/>
            <person name="Mondo S."/>
            <person name="Nolan M."/>
            <person name="Ohm R."/>
            <person name="Pangilinan J."/>
            <person name="Park H.-J."/>
            <person name="Ramirez L."/>
            <person name="Alfaro M."/>
            <person name="Sun H."/>
            <person name="Tritt A."/>
            <person name="Yoshinaga Y."/>
            <person name="Zwiers L.-H."/>
            <person name="Turgeon B."/>
            <person name="Goodwin S."/>
            <person name="Spatafora J."/>
            <person name="Crous P."/>
            <person name="Grigoriev I."/>
        </authorList>
    </citation>
    <scope>NUCLEOTIDE SEQUENCE</scope>
    <source>
        <strain evidence="1">ATCC 36951</strain>
    </source>
</reference>
<dbReference type="GeneID" id="54571868"/>
<sequence>MAPGATCPFFSLPVELRLEIYHYAVLDCRAITVGTARLDGPHPDIIHRLYGNKRSPYPGIPQNHEPVVETRYDASLLSPTSPAVIPLTPATIDPPEDTYEHTQTAYHTLQILCKQVNEELTSHFAIPARRQTSLFVQYPSGLHVLHTLTPQLVRQSRSVHLAGTYVPTTFCPRRAAIMGPRTEVPKEKLQGNVAPDSKGQLDNLIRSLCGPHPTHPVEKLEMRIYYPGDDSYSTVWGDDSSPLVIALRNVAYGEVSIELWRGRYGTGVYMAAKPTGDRRRTVSTVWRKLEEGRRGEAPCGSWVVDSQWPAWNTTYEMSEGPQGDLIVTEPVQ</sequence>
<accession>A0A6A6C625</accession>
<proteinExistence type="predicted"/>
<keyword evidence="2" id="KW-1185">Reference proteome</keyword>
<evidence type="ECO:0000313" key="2">
    <source>
        <dbReference type="Proteomes" id="UP000799537"/>
    </source>
</evidence>
<gene>
    <name evidence="1" type="ORF">M409DRAFT_70152</name>
</gene>
<evidence type="ECO:0000313" key="1">
    <source>
        <dbReference type="EMBL" id="KAF2160836.1"/>
    </source>
</evidence>
<dbReference type="AlphaFoldDB" id="A0A6A6C625"/>
<protein>
    <submittedName>
        <fullName evidence="1">Uncharacterized protein</fullName>
    </submittedName>
</protein>
<dbReference type="OrthoDB" id="3899662at2759"/>
<name>A0A6A6C625_ZASCE</name>
<dbReference type="RefSeq" id="XP_033661725.1">
    <property type="nucleotide sequence ID" value="XM_033818596.1"/>
</dbReference>
<organism evidence="1 2">
    <name type="scientific">Zasmidium cellare ATCC 36951</name>
    <dbReference type="NCBI Taxonomy" id="1080233"/>
    <lineage>
        <taxon>Eukaryota</taxon>
        <taxon>Fungi</taxon>
        <taxon>Dikarya</taxon>
        <taxon>Ascomycota</taxon>
        <taxon>Pezizomycotina</taxon>
        <taxon>Dothideomycetes</taxon>
        <taxon>Dothideomycetidae</taxon>
        <taxon>Mycosphaerellales</taxon>
        <taxon>Mycosphaerellaceae</taxon>
        <taxon>Zasmidium</taxon>
    </lineage>
</organism>
<dbReference type="Proteomes" id="UP000799537">
    <property type="component" value="Unassembled WGS sequence"/>
</dbReference>
<dbReference type="EMBL" id="ML993623">
    <property type="protein sequence ID" value="KAF2160836.1"/>
    <property type="molecule type" value="Genomic_DNA"/>
</dbReference>